<sequence length="161" mass="18297">MTKQTVARLGGRPVFLARYEPVVPPTDFPATAPTARAEEEDKASAFRIREHFPAVGPDCDGHCYRITFAAGRLERTYDMILTFLQEQGYANVPVPGNIQELRKFRLPPKLRHQLSLFGEDGYVHNPIKILFPSPAGRRGELCLELYNEAAPDHLLKFHRRI</sequence>
<dbReference type="RefSeq" id="WP_187464813.1">
    <property type="nucleotide sequence ID" value="NZ_JACSIT010000034.1"/>
</dbReference>
<protein>
    <submittedName>
        <fullName evidence="1">Uncharacterized protein</fullName>
    </submittedName>
</protein>
<organism evidence="1 2">
    <name type="scientific">Neolewinella lacunae</name>
    <dbReference type="NCBI Taxonomy" id="1517758"/>
    <lineage>
        <taxon>Bacteria</taxon>
        <taxon>Pseudomonadati</taxon>
        <taxon>Bacteroidota</taxon>
        <taxon>Saprospiria</taxon>
        <taxon>Saprospirales</taxon>
        <taxon>Lewinellaceae</taxon>
        <taxon>Neolewinella</taxon>
    </lineage>
</organism>
<accession>A0A923PHF7</accession>
<dbReference type="AlphaFoldDB" id="A0A923PHF7"/>
<evidence type="ECO:0000313" key="1">
    <source>
        <dbReference type="EMBL" id="MBC6992675.1"/>
    </source>
</evidence>
<keyword evidence="2" id="KW-1185">Reference proteome</keyword>
<dbReference type="Proteomes" id="UP000650081">
    <property type="component" value="Unassembled WGS sequence"/>
</dbReference>
<dbReference type="EMBL" id="JACSIT010000034">
    <property type="protein sequence ID" value="MBC6992675.1"/>
    <property type="molecule type" value="Genomic_DNA"/>
</dbReference>
<evidence type="ECO:0000313" key="2">
    <source>
        <dbReference type="Proteomes" id="UP000650081"/>
    </source>
</evidence>
<proteinExistence type="predicted"/>
<comment type="caution">
    <text evidence="1">The sequence shown here is derived from an EMBL/GenBank/DDBJ whole genome shotgun (WGS) entry which is preliminary data.</text>
</comment>
<gene>
    <name evidence="1" type="ORF">H9S92_00725</name>
</gene>
<name>A0A923PHF7_9BACT</name>
<reference evidence="1" key="1">
    <citation type="submission" date="2020-08" db="EMBL/GenBank/DDBJ databases">
        <title>Lewinella bacteria from marine environments.</title>
        <authorList>
            <person name="Zhong Y."/>
        </authorList>
    </citation>
    <scope>NUCLEOTIDE SEQUENCE</scope>
    <source>
        <strain evidence="1">KCTC 42187</strain>
    </source>
</reference>